<dbReference type="FunFam" id="2.40.50.1070:FF:000003">
    <property type="entry name" value="23S rRNA (Uracil-5-)-methyltransferase RumA"/>
    <property type="match status" value="1"/>
</dbReference>
<dbReference type="InterPro" id="IPR029063">
    <property type="entry name" value="SAM-dependent_MTases_sf"/>
</dbReference>
<comment type="caution">
    <text evidence="9">The sequence shown here is derived from an EMBL/GenBank/DDBJ whole genome shotgun (WGS) entry which is preliminary data.</text>
</comment>
<dbReference type="Pfam" id="PF05958">
    <property type="entry name" value="tRNA_U5-meth_tr"/>
    <property type="match status" value="1"/>
</dbReference>
<comment type="similarity">
    <text evidence="6">Belongs to the class I-like SAM-binding methyltransferase superfamily. RNA M5U methyltransferase family.</text>
</comment>
<accession>A0A292YMV1</accession>
<evidence type="ECO:0000256" key="6">
    <source>
        <dbReference type="PROSITE-ProRule" id="PRU01024"/>
    </source>
</evidence>
<evidence type="ECO:0000313" key="10">
    <source>
        <dbReference type="Proteomes" id="UP000217785"/>
    </source>
</evidence>
<dbReference type="FunFam" id="2.40.50.140:FF:000097">
    <property type="entry name" value="23S rRNA (uracil(1939)-C(5))-methyltransferase RlmD"/>
    <property type="match status" value="1"/>
</dbReference>
<dbReference type="Pfam" id="PF01938">
    <property type="entry name" value="TRAM"/>
    <property type="match status" value="1"/>
</dbReference>
<dbReference type="FunFam" id="3.40.50.150:FF:000009">
    <property type="entry name" value="23S rRNA (Uracil(1939)-C(5))-methyltransferase RlmD"/>
    <property type="match status" value="1"/>
</dbReference>
<evidence type="ECO:0000256" key="2">
    <source>
        <dbReference type="ARBA" id="ARBA00022603"/>
    </source>
</evidence>
<dbReference type="CDD" id="cd02440">
    <property type="entry name" value="AdoMet_MTases"/>
    <property type="match status" value="1"/>
</dbReference>
<name>A0A292YMV1_9BACL</name>
<dbReference type="AlphaFoldDB" id="A0A292YMV1"/>
<feature type="domain" description="TRAM" evidence="8">
    <location>
        <begin position="1"/>
        <end position="50"/>
    </location>
</feature>
<dbReference type="InterPro" id="IPR010280">
    <property type="entry name" value="U5_MeTrfase_fam"/>
</dbReference>
<feature type="binding site" evidence="6">
    <location>
        <position position="274"/>
    </location>
    <ligand>
        <name>S-adenosyl-L-methionine</name>
        <dbReference type="ChEBI" id="CHEBI:59789"/>
    </ligand>
</feature>
<evidence type="ECO:0000256" key="7">
    <source>
        <dbReference type="PROSITE-ProRule" id="PRU10015"/>
    </source>
</evidence>
<feature type="active site" evidence="7">
    <location>
        <position position="399"/>
    </location>
</feature>
<keyword evidence="1" id="KW-0408">Iron</keyword>
<protein>
    <submittedName>
        <fullName evidence="9">23S rRNA (Uracil-5-)-methyltransferase RumA</fullName>
    </submittedName>
</protein>
<evidence type="ECO:0000256" key="5">
    <source>
        <dbReference type="ARBA" id="ARBA00023014"/>
    </source>
</evidence>
<dbReference type="GO" id="GO:0051539">
    <property type="term" value="F:4 iron, 4 sulfur cluster binding"/>
    <property type="evidence" value="ECO:0007669"/>
    <property type="project" value="UniProtKB-KW"/>
</dbReference>
<dbReference type="PROSITE" id="PS51687">
    <property type="entry name" value="SAM_MT_RNA_M5U"/>
    <property type="match status" value="1"/>
</dbReference>
<keyword evidence="1" id="KW-0479">Metal-binding</keyword>
<keyword evidence="3 6" id="KW-0808">Transferase</keyword>
<dbReference type="SUPFAM" id="SSF53335">
    <property type="entry name" value="S-adenosyl-L-methionine-dependent methyltransferases"/>
    <property type="match status" value="1"/>
</dbReference>
<keyword evidence="1" id="KW-0004">4Fe-4S</keyword>
<dbReference type="GO" id="GO:0070475">
    <property type="term" value="P:rRNA base methylation"/>
    <property type="evidence" value="ECO:0007669"/>
    <property type="project" value="TreeGrafter"/>
</dbReference>
<gene>
    <name evidence="9" type="ORF">EFBL_2924</name>
</gene>
<dbReference type="EMBL" id="BDUF01000086">
    <property type="protein sequence ID" value="GAX91258.1"/>
    <property type="molecule type" value="Genomic_DNA"/>
</dbReference>
<dbReference type="SUPFAM" id="SSF50249">
    <property type="entry name" value="Nucleic acid-binding proteins"/>
    <property type="match status" value="1"/>
</dbReference>
<dbReference type="PANTHER" id="PTHR11061:SF45">
    <property type="match status" value="1"/>
</dbReference>
<feature type="binding site" evidence="6">
    <location>
        <position position="372"/>
    </location>
    <ligand>
        <name>S-adenosyl-L-methionine</name>
        <dbReference type="ChEBI" id="CHEBI:59789"/>
    </ligand>
</feature>
<dbReference type="InterPro" id="IPR030390">
    <property type="entry name" value="MeTrfase_TrmA_AS"/>
</dbReference>
<dbReference type="PANTHER" id="PTHR11061">
    <property type="entry name" value="RNA M5U METHYLTRANSFERASE"/>
    <property type="match status" value="1"/>
</dbReference>
<feature type="binding site" evidence="6">
    <location>
        <position position="324"/>
    </location>
    <ligand>
        <name>S-adenosyl-L-methionine</name>
        <dbReference type="ChEBI" id="CHEBI:59789"/>
    </ligand>
</feature>
<keyword evidence="5" id="KW-0411">Iron-sulfur</keyword>
<dbReference type="InterPro" id="IPR002792">
    <property type="entry name" value="TRAM_dom"/>
</dbReference>
<dbReference type="NCBIfam" id="TIGR00479">
    <property type="entry name" value="rumA"/>
    <property type="match status" value="1"/>
</dbReference>
<dbReference type="Gene3D" id="2.40.50.1070">
    <property type="match status" value="1"/>
</dbReference>
<evidence type="ECO:0000313" key="9">
    <source>
        <dbReference type="EMBL" id="GAX91258.1"/>
    </source>
</evidence>
<keyword evidence="4 6" id="KW-0949">S-adenosyl-L-methionine</keyword>
<evidence type="ECO:0000256" key="3">
    <source>
        <dbReference type="ARBA" id="ARBA00022679"/>
    </source>
</evidence>
<dbReference type="InterPro" id="IPR012340">
    <property type="entry name" value="NA-bd_OB-fold"/>
</dbReference>
<proteinExistence type="inferred from homology"/>
<dbReference type="Gene3D" id="2.40.50.140">
    <property type="entry name" value="Nucleic acid-binding proteins"/>
    <property type="match status" value="1"/>
</dbReference>
<dbReference type="InterPro" id="IPR030391">
    <property type="entry name" value="MeTrfase_TrmA_CS"/>
</dbReference>
<dbReference type="PROSITE" id="PS01231">
    <property type="entry name" value="TRMA_2"/>
    <property type="match status" value="1"/>
</dbReference>
<keyword evidence="2 6" id="KW-0489">Methyltransferase</keyword>
<dbReference type="PROSITE" id="PS01230">
    <property type="entry name" value="TRMA_1"/>
    <property type="match status" value="1"/>
</dbReference>
<sequence length="441" mass="49529">MDVNRLGINGEGIGYVERQVVFVDGALPGEKVAARITQVEPNFARAKLLRIIKKAKQRINPPCPVYEQCGGCTLQHLEYQSQLEWKRELVRESFARYTGQSHWPIQPTVGMNHPWEYRNKAQLPVAVVGGEVVAGLYSPGTHKLVDVSACPIQHPTTNEIVRTVRDLLQELGIPIYNEKKHTGSVRTIVPRIGFETGEVQLTLVTRTEELPRKKELIQRLRERLPYLTSIMQNINPARTSLVFGEKTVPLWGKEKIEERLGEVRFTLSSRAFFQLNPEQTTKLYNLVAEAAALTGEETVVDAYCGVGTIGLWLAPKAKEVLGIDVIPEAIADARENAVRSGIRNARFEVGKVERLLVERVKKGFRPDVVVVDPPRTGCDEELLRAMLTAKPKRIVYVSCNPSTLAKDCNILLEKYEIQNIQPVDMFPQTAHVECVTLLTLK</sequence>
<evidence type="ECO:0000256" key="4">
    <source>
        <dbReference type="ARBA" id="ARBA00022691"/>
    </source>
</evidence>
<dbReference type="PROSITE" id="PS50926">
    <property type="entry name" value="TRAM"/>
    <property type="match status" value="1"/>
</dbReference>
<dbReference type="Proteomes" id="UP000217785">
    <property type="component" value="Unassembled WGS sequence"/>
</dbReference>
<reference evidence="10" key="1">
    <citation type="submission" date="2017-07" db="EMBL/GenBank/DDBJ databases">
        <title>Draft genome sequence of Effusibacillus lacus strain skLN1.</title>
        <authorList>
            <person name="Watanabe M."/>
            <person name="Kojima H."/>
            <person name="Fukui M."/>
        </authorList>
    </citation>
    <scope>NUCLEOTIDE SEQUENCE [LARGE SCALE GENOMIC DNA]</scope>
    <source>
        <strain evidence="10">skLN1</strain>
    </source>
</reference>
<dbReference type="Gene3D" id="3.40.50.150">
    <property type="entry name" value="Vaccinia Virus protein VP39"/>
    <property type="match status" value="1"/>
</dbReference>
<organism evidence="9 10">
    <name type="scientific">Effusibacillus lacus</name>
    <dbReference type="NCBI Taxonomy" id="1348429"/>
    <lineage>
        <taxon>Bacteria</taxon>
        <taxon>Bacillati</taxon>
        <taxon>Bacillota</taxon>
        <taxon>Bacilli</taxon>
        <taxon>Bacillales</taxon>
        <taxon>Alicyclobacillaceae</taxon>
        <taxon>Effusibacillus</taxon>
    </lineage>
</organism>
<dbReference type="GO" id="GO:0070041">
    <property type="term" value="F:rRNA (uridine-C5-)-methyltransferase activity"/>
    <property type="evidence" value="ECO:0007669"/>
    <property type="project" value="UniProtKB-ARBA"/>
</dbReference>
<feature type="active site" description="Nucleophile" evidence="6">
    <location>
        <position position="399"/>
    </location>
</feature>
<feature type="binding site" evidence="6">
    <location>
        <position position="303"/>
    </location>
    <ligand>
        <name>S-adenosyl-L-methionine</name>
        <dbReference type="ChEBI" id="CHEBI:59789"/>
    </ligand>
</feature>
<evidence type="ECO:0000259" key="8">
    <source>
        <dbReference type="PROSITE" id="PS50926"/>
    </source>
</evidence>
<evidence type="ECO:0000256" key="1">
    <source>
        <dbReference type="ARBA" id="ARBA00022485"/>
    </source>
</evidence>
<keyword evidence="10" id="KW-1185">Reference proteome</keyword>